<dbReference type="PANTHER" id="PTHR45646:SF11">
    <property type="entry name" value="SERINE_THREONINE-PROTEIN KINASE DOA"/>
    <property type="match status" value="1"/>
</dbReference>
<keyword evidence="3" id="KW-0547">Nucleotide-binding</keyword>
<proteinExistence type="predicted"/>
<dbReference type="PROSITE" id="PS50011">
    <property type="entry name" value="PROTEIN_KINASE_DOM"/>
    <property type="match status" value="1"/>
</dbReference>
<evidence type="ECO:0000256" key="3">
    <source>
        <dbReference type="ARBA" id="ARBA00022741"/>
    </source>
</evidence>
<dbReference type="InterPro" id="IPR008271">
    <property type="entry name" value="Ser/Thr_kinase_AS"/>
</dbReference>
<evidence type="ECO:0000313" key="7">
    <source>
        <dbReference type="EMBL" id="KAJ7716534.1"/>
    </source>
</evidence>
<evidence type="ECO:0000256" key="2">
    <source>
        <dbReference type="ARBA" id="ARBA00022679"/>
    </source>
</evidence>
<dbReference type="Gene3D" id="1.10.510.10">
    <property type="entry name" value="Transferase(Phosphotransferase) domain 1"/>
    <property type="match status" value="1"/>
</dbReference>
<keyword evidence="5" id="KW-0067">ATP-binding</keyword>
<dbReference type="SUPFAM" id="SSF56112">
    <property type="entry name" value="Protein kinase-like (PK-like)"/>
    <property type="match status" value="1"/>
</dbReference>
<accession>A0AAD7HAT4</accession>
<keyword evidence="2" id="KW-0808">Transferase</keyword>
<dbReference type="EMBL" id="JARKIB010000290">
    <property type="protein sequence ID" value="KAJ7716534.1"/>
    <property type="molecule type" value="Genomic_DNA"/>
</dbReference>
<feature type="domain" description="Protein kinase" evidence="6">
    <location>
        <begin position="64"/>
        <end position="418"/>
    </location>
</feature>
<dbReference type="Gene3D" id="3.30.200.20">
    <property type="entry name" value="Phosphorylase Kinase, domain 1"/>
    <property type="match status" value="1"/>
</dbReference>
<dbReference type="GO" id="GO:0005634">
    <property type="term" value="C:nucleus"/>
    <property type="evidence" value="ECO:0007669"/>
    <property type="project" value="TreeGrafter"/>
</dbReference>
<evidence type="ECO:0000256" key="1">
    <source>
        <dbReference type="ARBA" id="ARBA00022527"/>
    </source>
</evidence>
<dbReference type="Pfam" id="PF00069">
    <property type="entry name" value="Pkinase"/>
    <property type="match status" value="1"/>
</dbReference>
<keyword evidence="1" id="KW-0723">Serine/threonine-protein kinase</keyword>
<dbReference type="PANTHER" id="PTHR45646">
    <property type="entry name" value="SERINE/THREONINE-PROTEIN KINASE DOA-RELATED"/>
    <property type="match status" value="1"/>
</dbReference>
<gene>
    <name evidence="7" type="ORF">B0H16DRAFT_1801312</name>
</gene>
<organism evidence="7 8">
    <name type="scientific">Mycena metata</name>
    <dbReference type="NCBI Taxonomy" id="1033252"/>
    <lineage>
        <taxon>Eukaryota</taxon>
        <taxon>Fungi</taxon>
        <taxon>Dikarya</taxon>
        <taxon>Basidiomycota</taxon>
        <taxon>Agaricomycotina</taxon>
        <taxon>Agaricomycetes</taxon>
        <taxon>Agaricomycetidae</taxon>
        <taxon>Agaricales</taxon>
        <taxon>Marasmiineae</taxon>
        <taxon>Mycenaceae</taxon>
        <taxon>Mycena</taxon>
    </lineage>
</organism>
<dbReference type="GO" id="GO:0004674">
    <property type="term" value="F:protein serine/threonine kinase activity"/>
    <property type="evidence" value="ECO:0007669"/>
    <property type="project" value="UniProtKB-KW"/>
</dbReference>
<name>A0AAD7HAT4_9AGAR</name>
<dbReference type="InterPro" id="IPR000719">
    <property type="entry name" value="Prot_kinase_dom"/>
</dbReference>
<evidence type="ECO:0000256" key="4">
    <source>
        <dbReference type="ARBA" id="ARBA00022777"/>
    </source>
</evidence>
<evidence type="ECO:0000259" key="6">
    <source>
        <dbReference type="PROSITE" id="PS50011"/>
    </source>
</evidence>
<protein>
    <submittedName>
        <fullName evidence="7">Kinase-like domain-containing protein</fullName>
    </submittedName>
</protein>
<dbReference type="GO" id="GO:0043484">
    <property type="term" value="P:regulation of RNA splicing"/>
    <property type="evidence" value="ECO:0007669"/>
    <property type="project" value="TreeGrafter"/>
</dbReference>
<reference evidence="7" key="1">
    <citation type="submission" date="2023-03" db="EMBL/GenBank/DDBJ databases">
        <title>Massive genome expansion in bonnet fungi (Mycena s.s.) driven by repeated elements and novel gene families across ecological guilds.</title>
        <authorList>
            <consortium name="Lawrence Berkeley National Laboratory"/>
            <person name="Harder C.B."/>
            <person name="Miyauchi S."/>
            <person name="Viragh M."/>
            <person name="Kuo A."/>
            <person name="Thoen E."/>
            <person name="Andreopoulos B."/>
            <person name="Lu D."/>
            <person name="Skrede I."/>
            <person name="Drula E."/>
            <person name="Henrissat B."/>
            <person name="Morin E."/>
            <person name="Kohler A."/>
            <person name="Barry K."/>
            <person name="LaButti K."/>
            <person name="Morin E."/>
            <person name="Salamov A."/>
            <person name="Lipzen A."/>
            <person name="Mereny Z."/>
            <person name="Hegedus B."/>
            <person name="Baldrian P."/>
            <person name="Stursova M."/>
            <person name="Weitz H."/>
            <person name="Taylor A."/>
            <person name="Grigoriev I.V."/>
            <person name="Nagy L.G."/>
            <person name="Martin F."/>
            <person name="Kauserud H."/>
        </authorList>
    </citation>
    <scope>NUCLEOTIDE SEQUENCE</scope>
    <source>
        <strain evidence="7">CBHHK182m</strain>
    </source>
</reference>
<dbReference type="InterPro" id="IPR011009">
    <property type="entry name" value="Kinase-like_dom_sf"/>
</dbReference>
<dbReference type="InterPro" id="IPR051175">
    <property type="entry name" value="CLK_kinases"/>
</dbReference>
<dbReference type="GO" id="GO:0005524">
    <property type="term" value="F:ATP binding"/>
    <property type="evidence" value="ECO:0007669"/>
    <property type="project" value="UniProtKB-KW"/>
</dbReference>
<keyword evidence="8" id="KW-1185">Reference proteome</keyword>
<dbReference type="SMART" id="SM00220">
    <property type="entry name" value="S_TKc"/>
    <property type="match status" value="1"/>
</dbReference>
<evidence type="ECO:0000313" key="8">
    <source>
        <dbReference type="Proteomes" id="UP001215598"/>
    </source>
</evidence>
<sequence>MPFVEAISTFLSKPFPRPAYSKAKPRIIFILKGGEHYAPPEEPLCMGAKFGYMNIKIGTVIGDFKVVRKLDWAVHSSVWLCIDLRSPSMSYVALKVTTTVCSAYLAANLSAEYEVLSRVRSANPSHPGFKHCLVYVDAAFEPMGGHKCIATEPLGSNLQDLRLAQRKQRFSVQITKRIAKQALLALDYLHRECGYTHGDVKSNNFVVSPPDLTQDRIKRLLSKSPVESYEPIDSPTLSPDPIITIRSQPLPNLGLKRSLQNLNIKLIDYGEAKPVNAAVVPGSTFGAPIYRAPEVIMELSWSPAMDIWSLGCLLFECLTSANLFHSRQHIPWSRFFHLQQMEELLGPFPLSMVSPFPEIYDENGRFRKPTNFLSRRLEDLLRSSKSPNDPTAQFIRRCLTLDPETRPDARELLEDVWLKGV</sequence>
<evidence type="ECO:0000256" key="5">
    <source>
        <dbReference type="ARBA" id="ARBA00022840"/>
    </source>
</evidence>
<dbReference type="PROSITE" id="PS00108">
    <property type="entry name" value="PROTEIN_KINASE_ST"/>
    <property type="match status" value="1"/>
</dbReference>
<dbReference type="Proteomes" id="UP001215598">
    <property type="component" value="Unassembled WGS sequence"/>
</dbReference>
<dbReference type="AlphaFoldDB" id="A0AAD7HAT4"/>
<keyword evidence="4 7" id="KW-0418">Kinase</keyword>
<comment type="caution">
    <text evidence="7">The sequence shown here is derived from an EMBL/GenBank/DDBJ whole genome shotgun (WGS) entry which is preliminary data.</text>
</comment>